<dbReference type="KEGG" id="cfj:CFIO01_08017"/>
<name>A0A010RML5_9PEZI</name>
<feature type="compositionally biased region" description="Polar residues" evidence="2">
    <location>
        <begin position="82"/>
        <end position="92"/>
    </location>
</feature>
<reference evidence="3 4" key="1">
    <citation type="submission" date="2014-02" db="EMBL/GenBank/DDBJ databases">
        <title>The genome sequence of Colletotrichum fioriniae PJ7.</title>
        <authorList>
            <person name="Baroncelli R."/>
            <person name="Thon M.R."/>
        </authorList>
    </citation>
    <scope>NUCLEOTIDE SEQUENCE [LARGE SCALE GENOMIC DNA]</scope>
    <source>
        <strain evidence="3 4">PJ7</strain>
    </source>
</reference>
<feature type="compositionally biased region" description="Low complexity" evidence="2">
    <location>
        <begin position="317"/>
        <end position="327"/>
    </location>
</feature>
<gene>
    <name evidence="3" type="ORF">CFIO01_08017</name>
</gene>
<feature type="compositionally biased region" description="Polar residues" evidence="2">
    <location>
        <begin position="1"/>
        <end position="29"/>
    </location>
</feature>
<feature type="region of interest" description="Disordered" evidence="2">
    <location>
        <begin position="1"/>
        <end position="117"/>
    </location>
</feature>
<dbReference type="EMBL" id="JARH01000359">
    <property type="protein sequence ID" value="EXF81681.1"/>
    <property type="molecule type" value="Genomic_DNA"/>
</dbReference>
<feature type="compositionally biased region" description="Acidic residues" evidence="2">
    <location>
        <begin position="268"/>
        <end position="277"/>
    </location>
</feature>
<feature type="compositionally biased region" description="Low complexity" evidence="2">
    <location>
        <begin position="404"/>
        <end position="418"/>
    </location>
</feature>
<dbReference type="Proteomes" id="UP000020467">
    <property type="component" value="Unassembled WGS sequence"/>
</dbReference>
<organism evidence="3 4">
    <name type="scientific">Colletotrichum fioriniae PJ7</name>
    <dbReference type="NCBI Taxonomy" id="1445577"/>
    <lineage>
        <taxon>Eukaryota</taxon>
        <taxon>Fungi</taxon>
        <taxon>Dikarya</taxon>
        <taxon>Ascomycota</taxon>
        <taxon>Pezizomycotina</taxon>
        <taxon>Sordariomycetes</taxon>
        <taxon>Hypocreomycetidae</taxon>
        <taxon>Glomerellales</taxon>
        <taxon>Glomerellaceae</taxon>
        <taxon>Colletotrichum</taxon>
        <taxon>Colletotrichum acutatum species complex</taxon>
    </lineage>
</organism>
<dbReference type="OrthoDB" id="4843147at2759"/>
<feature type="region of interest" description="Disordered" evidence="2">
    <location>
        <begin position="254"/>
        <end position="291"/>
    </location>
</feature>
<keyword evidence="1" id="KW-0175">Coiled coil</keyword>
<dbReference type="AlphaFoldDB" id="A0A010RML5"/>
<proteinExistence type="predicted"/>
<dbReference type="HOGENOM" id="CLU_466909_0_0_1"/>
<comment type="caution">
    <text evidence="3">The sequence shown here is derived from an EMBL/GenBank/DDBJ whole genome shotgun (WGS) entry which is preliminary data.</text>
</comment>
<dbReference type="eggNOG" id="ENOG502R9NC">
    <property type="taxonomic scope" value="Eukaryota"/>
</dbReference>
<feature type="compositionally biased region" description="Polar residues" evidence="2">
    <location>
        <begin position="101"/>
        <end position="117"/>
    </location>
</feature>
<evidence type="ECO:0000256" key="2">
    <source>
        <dbReference type="SAM" id="MobiDB-lite"/>
    </source>
</evidence>
<feature type="region of interest" description="Disordered" evidence="2">
    <location>
        <begin position="303"/>
        <end position="425"/>
    </location>
</feature>
<accession>A0A010RML5</accession>
<protein>
    <submittedName>
        <fullName evidence="3">Uncharacterized protein</fullName>
    </submittedName>
</protein>
<feature type="coiled-coil region" evidence="1">
    <location>
        <begin position="528"/>
        <end position="555"/>
    </location>
</feature>
<evidence type="ECO:0000313" key="3">
    <source>
        <dbReference type="EMBL" id="EXF81681.1"/>
    </source>
</evidence>
<evidence type="ECO:0000313" key="4">
    <source>
        <dbReference type="Proteomes" id="UP000020467"/>
    </source>
</evidence>
<keyword evidence="4" id="KW-1185">Reference proteome</keyword>
<evidence type="ECO:0000256" key="1">
    <source>
        <dbReference type="SAM" id="Coils"/>
    </source>
</evidence>
<sequence>MSTSMSTGISKQQSQITSVTPMTPQTTITAPPLAMGHSPSSPSSSFVEAGRMQTKSPSESTERGTPPLTVPSRPTPVGQLTAKPNQTLLKSVNNNNDNNNPPQATTASLQHTPARNPTQKEAMSFLTPAIMKVKPYTGQSILGWRKWAKRYKNPAYSKYPASNEAINTNISKVTWDLDSKKPKAISEQNVYSDFMKDWKETQYRQRPPSAPMMESIRLINNVNLPQDIITKLEMSGWDATKCCDPTLPHTEKKLTRVSRNLKRSSEIPDSESEDNSEEVLSQAKQQQRESSFDNAIFLIDDPEDEDIQPSGQFSRQASSAAEATTTSPEKALTSLATFQLPKPPRVIASQKKESETAVSASRHPQDIPDTGPEQASRIDGVAKPAEQLTKKTKSTNSVLQDADSLSNGLPSPYSSSSSKGEKRISTKDLRRALHKVKKLDALSGNHATQLEDQGGQLLAQTQRLDNIDRAVGEQVGNSYQFAMELEAHTTFLKKQDLALAQLRNDNQALQACLQDVLLPLAQAVNAMHKSTKRDKKTLVANAKRARKELEEFEAAGRNAVAVKRGTRNLGQVLGAHQGDRMDMD</sequence>